<evidence type="ECO:0000256" key="1">
    <source>
        <dbReference type="SAM" id="SignalP"/>
    </source>
</evidence>
<dbReference type="EMBL" id="GBEZ01019941">
    <property type="protein sequence ID" value="JAC66679.1"/>
    <property type="molecule type" value="Transcribed_RNA"/>
</dbReference>
<sequence length="110" mass="12630">MSLPFFVTLRDLLKLSVLPKLLFLLMCRLESVLVILKRTFTAVAERAVIYCKGPWDEPFWGEELTSLGKYFIILLPIWPAWICKLCDGSRRCAYIVRPHGARWDSAGGEL</sequence>
<keyword evidence="1" id="KW-0732">Signal</keyword>
<reference evidence="2" key="1">
    <citation type="submission" date="2014-05" db="EMBL/GenBank/DDBJ databases">
        <title>The transcriptome of the halophilic microalga Tetraselmis sp. GSL018 isolated from the Great Salt Lake, Utah.</title>
        <authorList>
            <person name="Jinkerson R.E."/>
            <person name="D'Adamo S."/>
            <person name="Posewitz M.C."/>
        </authorList>
    </citation>
    <scope>NUCLEOTIDE SEQUENCE</scope>
    <source>
        <strain evidence="2">GSL018</strain>
    </source>
</reference>
<gene>
    <name evidence="2" type="ORF">TSPGSL018_13056</name>
</gene>
<protein>
    <submittedName>
        <fullName evidence="2">Uncharacterized protein</fullName>
    </submittedName>
</protein>
<proteinExistence type="predicted"/>
<feature type="signal peptide" evidence="1">
    <location>
        <begin position="1"/>
        <end position="15"/>
    </location>
</feature>
<name>A0A061R7G3_9CHLO</name>
<feature type="chain" id="PRO_5013266250" evidence="1">
    <location>
        <begin position="16"/>
        <end position="110"/>
    </location>
</feature>
<dbReference type="AlphaFoldDB" id="A0A061R7G3"/>
<organism evidence="2">
    <name type="scientific">Tetraselmis sp. GSL018</name>
    <dbReference type="NCBI Taxonomy" id="582737"/>
    <lineage>
        <taxon>Eukaryota</taxon>
        <taxon>Viridiplantae</taxon>
        <taxon>Chlorophyta</taxon>
        <taxon>core chlorophytes</taxon>
        <taxon>Chlorodendrophyceae</taxon>
        <taxon>Chlorodendrales</taxon>
        <taxon>Chlorodendraceae</taxon>
        <taxon>Tetraselmis</taxon>
    </lineage>
</organism>
<accession>A0A061R7G3</accession>
<evidence type="ECO:0000313" key="2">
    <source>
        <dbReference type="EMBL" id="JAC66679.1"/>
    </source>
</evidence>